<sequence length="916" mass="99239">MTDARLDSRACTTPPPQSTETAGSNAPVTKLRATAKSFVFNTSAPVWQPGSYTMPAPAPAAAPAPAVSDVTKKSVLKPSAKAFVPSFALPVVAAPAIAKPTPPVTPVKEQPASDKDDSAPCTTEPESEDMSEPSPASPAKPQAAVEDKAPVEAAPAPVEQVEAPKAEEQQNEVSETTSSNDNASTEEVSAEQEVVRERIMYTIAQLLELEPEDTPIPESVLATPVIIGKKDKNAPAVDDAPRGGRSRRGDSGRGLSRQASSASDRDREGRGGRGGSRRGGRGGRGNVHDTAPALEDCVPLQINEETRWKPSHAKAKAAEEGDVATAEVNEASLKEAKSILNKLSVEKFEKLSNQLIEVAVRNVDVLSGVIEQVVEKAQMEWHFSTMYAELCAKLSTTDMPAVATDDDKVHDTNKLFRKLLLTRCQKQFEVQPSKDGLEELPEDVRLEKELLLKRATLGHIRFIGELYKQSMLSSRIMHTCIQSLFGDLEKPDEESLECLTKLLSTIGEKLESTVRDEAESGLVGQYYTLIKQLSQDSKRLSTRVRFMLQDLLELRRNRWVARRKETKAMTIAEVHAEVAREAKEKAKSSTGNSRERGLQRSQSMMAPSSFSSERRRGNSTGAASSAWKARAAAASTPEANDGWETAGNGNSRPKLVKSRSSSDRFGSAAPPRAPLSRGNSFAMLARQDSTGGRKERGRSSSSASNSGKRGSTSPDAAAKPPVSPPKPAKEAMPAADFEKRAKSVFQEYMVNADLDDAVQYFVDMASEEHHPLVPTVCLNFGLEKGENEREAVSKFLAGLFEREILTKEAVANSLQELLEFAEDMEIDIPLTLPYIGHMIAPSLIAGAVTLPQLIEQTRHFQNGKAAKFVGKTLARVKLVGNEDAVKKVIEDVSLATVTGDEGLEAFYAEYDLQFLA</sequence>
<evidence type="ECO:0000256" key="2">
    <source>
        <dbReference type="ARBA" id="ARBA00022540"/>
    </source>
</evidence>
<feature type="compositionally biased region" description="Low complexity" evidence="4">
    <location>
        <begin position="253"/>
        <end position="262"/>
    </location>
</feature>
<keyword evidence="3" id="KW-0648">Protein biosynthesis</keyword>
<feature type="region of interest" description="Disordered" evidence="4">
    <location>
        <begin position="223"/>
        <end position="299"/>
    </location>
</feature>
<dbReference type="Gene3D" id="1.25.40.180">
    <property type="match status" value="2"/>
</dbReference>
<dbReference type="SMART" id="SM00543">
    <property type="entry name" value="MIF4G"/>
    <property type="match status" value="1"/>
</dbReference>
<feature type="compositionally biased region" description="Basic and acidic residues" evidence="4">
    <location>
        <begin position="582"/>
        <end position="598"/>
    </location>
</feature>
<evidence type="ECO:0000256" key="3">
    <source>
        <dbReference type="ARBA" id="ARBA00022917"/>
    </source>
</evidence>
<dbReference type="PANTHER" id="PTHR23253">
    <property type="entry name" value="EUKARYOTIC TRANSLATION INITIATION FACTOR 4 GAMMA"/>
    <property type="match status" value="1"/>
</dbReference>
<evidence type="ECO:0000313" key="6">
    <source>
        <dbReference type="EMBL" id="DAZ92812.1"/>
    </source>
</evidence>
<dbReference type="GO" id="GO:0003729">
    <property type="term" value="F:mRNA binding"/>
    <property type="evidence" value="ECO:0007669"/>
    <property type="project" value="TreeGrafter"/>
</dbReference>
<evidence type="ECO:0000256" key="1">
    <source>
        <dbReference type="ARBA" id="ARBA00005775"/>
    </source>
</evidence>
<feature type="region of interest" description="Disordered" evidence="4">
    <location>
        <begin position="1"/>
        <end position="26"/>
    </location>
</feature>
<dbReference type="SUPFAM" id="SSF48371">
    <property type="entry name" value="ARM repeat"/>
    <property type="match status" value="2"/>
</dbReference>
<evidence type="ECO:0000256" key="4">
    <source>
        <dbReference type="SAM" id="MobiDB-lite"/>
    </source>
</evidence>
<reference evidence="6" key="2">
    <citation type="journal article" date="2023" name="Microbiol Resour">
        <title>Decontamination and Annotation of the Draft Genome Sequence of the Oomycete Lagenidium giganteum ARSEF 373.</title>
        <authorList>
            <person name="Morgan W.R."/>
            <person name="Tartar A."/>
        </authorList>
    </citation>
    <scope>NUCLEOTIDE SEQUENCE</scope>
    <source>
        <strain evidence="6">ARSEF 373</strain>
    </source>
</reference>
<dbReference type="Pfam" id="PF02847">
    <property type="entry name" value="MA3"/>
    <property type="match status" value="1"/>
</dbReference>
<dbReference type="EMBL" id="DAKRPA010000380">
    <property type="protein sequence ID" value="DAZ92812.1"/>
    <property type="molecule type" value="Genomic_DNA"/>
</dbReference>
<reference evidence="6" key="1">
    <citation type="submission" date="2022-11" db="EMBL/GenBank/DDBJ databases">
        <authorList>
            <person name="Morgan W.R."/>
            <person name="Tartar A."/>
        </authorList>
    </citation>
    <scope>NUCLEOTIDE SEQUENCE</scope>
    <source>
        <strain evidence="6">ARSEF 373</strain>
    </source>
</reference>
<dbReference type="SMART" id="SM00544">
    <property type="entry name" value="MA3"/>
    <property type="match status" value="1"/>
</dbReference>
<feature type="compositionally biased region" description="Polar residues" evidence="4">
    <location>
        <begin position="171"/>
        <end position="187"/>
    </location>
</feature>
<feature type="region of interest" description="Disordered" evidence="4">
    <location>
        <begin position="95"/>
        <end position="194"/>
    </location>
</feature>
<name>A0AAV2YBC9_9STRA</name>
<protein>
    <recommendedName>
        <fullName evidence="5">MI domain-containing protein</fullName>
    </recommendedName>
</protein>
<dbReference type="PANTHER" id="PTHR23253:SF9">
    <property type="entry name" value="EUKARYOTIC TRANSLATION INITIATION FACTOR 4 GAMMA 2"/>
    <property type="match status" value="1"/>
</dbReference>
<feature type="compositionally biased region" description="Low complexity" evidence="4">
    <location>
        <begin position="151"/>
        <end position="161"/>
    </location>
</feature>
<dbReference type="GO" id="GO:0016281">
    <property type="term" value="C:eukaryotic translation initiation factor 4F complex"/>
    <property type="evidence" value="ECO:0007669"/>
    <property type="project" value="TreeGrafter"/>
</dbReference>
<dbReference type="GO" id="GO:0003743">
    <property type="term" value="F:translation initiation factor activity"/>
    <property type="evidence" value="ECO:0007669"/>
    <property type="project" value="UniProtKB-KW"/>
</dbReference>
<feature type="compositionally biased region" description="Low complexity" evidence="4">
    <location>
        <begin position="622"/>
        <end position="635"/>
    </location>
</feature>
<dbReference type="InterPro" id="IPR003891">
    <property type="entry name" value="Initiation_fac_eIF4g_MI"/>
</dbReference>
<keyword evidence="2" id="KW-0396">Initiation factor</keyword>
<feature type="compositionally biased region" description="Low complexity" evidence="4">
    <location>
        <begin position="601"/>
        <end position="611"/>
    </location>
</feature>
<comment type="caution">
    <text evidence="6">The sequence shown here is derived from an EMBL/GenBank/DDBJ whole genome shotgun (WGS) entry which is preliminary data.</text>
</comment>
<keyword evidence="7" id="KW-1185">Reference proteome</keyword>
<feature type="region of interest" description="Disordered" evidence="4">
    <location>
        <begin position="582"/>
        <end position="734"/>
    </location>
</feature>
<organism evidence="6 7">
    <name type="scientific">Lagenidium giganteum</name>
    <dbReference type="NCBI Taxonomy" id="4803"/>
    <lineage>
        <taxon>Eukaryota</taxon>
        <taxon>Sar</taxon>
        <taxon>Stramenopiles</taxon>
        <taxon>Oomycota</taxon>
        <taxon>Peronosporomycetes</taxon>
        <taxon>Pythiales</taxon>
        <taxon>Pythiaceae</taxon>
    </lineage>
</organism>
<dbReference type="InterPro" id="IPR003890">
    <property type="entry name" value="MIF4G-like_typ-3"/>
</dbReference>
<dbReference type="Pfam" id="PF02854">
    <property type="entry name" value="MIF4G"/>
    <property type="match status" value="1"/>
</dbReference>
<feature type="compositionally biased region" description="Low complexity" evidence="4">
    <location>
        <begin position="132"/>
        <end position="144"/>
    </location>
</feature>
<dbReference type="AlphaFoldDB" id="A0AAV2YBC9"/>
<dbReference type="Proteomes" id="UP001146120">
    <property type="component" value="Unassembled WGS sequence"/>
</dbReference>
<dbReference type="InterPro" id="IPR016024">
    <property type="entry name" value="ARM-type_fold"/>
</dbReference>
<feature type="compositionally biased region" description="Basic and acidic residues" evidence="4">
    <location>
        <begin position="228"/>
        <end position="251"/>
    </location>
</feature>
<gene>
    <name evidence="6" type="ORF">N0F65_012631</name>
</gene>
<feature type="compositionally biased region" description="Low complexity" evidence="4">
    <location>
        <begin position="699"/>
        <end position="720"/>
    </location>
</feature>
<evidence type="ECO:0000313" key="7">
    <source>
        <dbReference type="Proteomes" id="UP001146120"/>
    </source>
</evidence>
<accession>A0AAV2YBC9</accession>
<dbReference type="PROSITE" id="PS51366">
    <property type="entry name" value="MI"/>
    <property type="match status" value="1"/>
</dbReference>
<feature type="domain" description="MI" evidence="5">
    <location>
        <begin position="736"/>
        <end position="858"/>
    </location>
</feature>
<proteinExistence type="inferred from homology"/>
<comment type="similarity">
    <text evidence="1">Belongs to the eukaryotic initiation factor 4G family.</text>
</comment>
<evidence type="ECO:0000259" key="5">
    <source>
        <dbReference type="PROSITE" id="PS51366"/>
    </source>
</evidence>